<comment type="caution">
    <text evidence="2">The sequence shown here is derived from an EMBL/GenBank/DDBJ whole genome shotgun (WGS) entry which is preliminary data.</text>
</comment>
<dbReference type="Pfam" id="PF13527">
    <property type="entry name" value="Acetyltransf_9"/>
    <property type="match status" value="1"/>
</dbReference>
<reference evidence="2 3" key="1">
    <citation type="submission" date="2020-06" db="EMBL/GenBank/DDBJ databases">
        <authorList>
            <person name="Kim S.-J."/>
            <person name="Park S.-J."/>
        </authorList>
    </citation>
    <scope>NUCLEOTIDE SEQUENCE [LARGE SCALE GENOMIC DNA]</scope>
    <source>
        <strain evidence="2 3">SW-151</strain>
    </source>
</reference>
<organism evidence="2 3">
    <name type="scientific">Parasphingorhabdus flavimaris</name>
    <dbReference type="NCBI Taxonomy" id="266812"/>
    <lineage>
        <taxon>Bacteria</taxon>
        <taxon>Pseudomonadati</taxon>
        <taxon>Pseudomonadota</taxon>
        <taxon>Alphaproteobacteria</taxon>
        <taxon>Sphingomonadales</taxon>
        <taxon>Sphingomonadaceae</taxon>
        <taxon>Parasphingorhabdus</taxon>
    </lineage>
</organism>
<name>A0ABX2N3H7_9SPHN</name>
<feature type="domain" description="N-acetyltransferase" evidence="1">
    <location>
        <begin position="2"/>
        <end position="151"/>
    </location>
</feature>
<evidence type="ECO:0000259" key="1">
    <source>
        <dbReference type="PROSITE" id="PS51186"/>
    </source>
</evidence>
<dbReference type="EMBL" id="JABWMH010000003">
    <property type="protein sequence ID" value="NVD28265.1"/>
    <property type="molecule type" value="Genomic_DNA"/>
</dbReference>
<keyword evidence="3" id="KW-1185">Reference proteome</keyword>
<gene>
    <name evidence="2" type="ORF">HUO14_10150</name>
</gene>
<protein>
    <submittedName>
        <fullName evidence="2">N-acetyltransferase</fullName>
    </submittedName>
</protein>
<dbReference type="InterPro" id="IPR000182">
    <property type="entry name" value="GNAT_dom"/>
</dbReference>
<proteinExistence type="predicted"/>
<dbReference type="CDD" id="cd04301">
    <property type="entry name" value="NAT_SF"/>
    <property type="match status" value="1"/>
</dbReference>
<dbReference type="Proteomes" id="UP000652427">
    <property type="component" value="Unassembled WGS sequence"/>
</dbReference>
<dbReference type="RefSeq" id="WP_176279786.1">
    <property type="nucleotide sequence ID" value="NZ_JABWMH010000003.1"/>
</dbReference>
<evidence type="ECO:0000313" key="2">
    <source>
        <dbReference type="EMBL" id="NVD28265.1"/>
    </source>
</evidence>
<dbReference type="PROSITE" id="PS51186">
    <property type="entry name" value="GNAT"/>
    <property type="match status" value="1"/>
</dbReference>
<dbReference type="Gene3D" id="3.40.630.30">
    <property type="match status" value="1"/>
</dbReference>
<evidence type="ECO:0000313" key="3">
    <source>
        <dbReference type="Proteomes" id="UP000652427"/>
    </source>
</evidence>
<dbReference type="SUPFAM" id="SSF55729">
    <property type="entry name" value="Acyl-CoA N-acyltransferases (Nat)"/>
    <property type="match status" value="1"/>
</dbReference>
<accession>A0ABX2N3H7</accession>
<sequence>MASIIPLAEIDPQLVEALLDSAFGTDRHDRTAYKLRDGMDMLEGLSLAAVDQEKHELLGSIQCWPIALTDEEGRKHPMIMVGPVAVYPDFQREGIGRMMMAALLKEIHADDPLPLVMIGDPEYYGRFFDFTAEGTGGWTLPGPWEPSRLLVRSNAKNALPETGKLGPWTR</sequence>
<dbReference type="InterPro" id="IPR016181">
    <property type="entry name" value="Acyl_CoA_acyltransferase"/>
</dbReference>